<gene>
    <name evidence="6" type="ORF">M407DRAFT_218010</name>
</gene>
<dbReference type="OrthoDB" id="70161at2759"/>
<feature type="domain" description="Autophagy-related protein 13 N-terminal" evidence="5">
    <location>
        <begin position="87"/>
        <end position="335"/>
    </location>
</feature>
<feature type="region of interest" description="Disordered" evidence="4">
    <location>
        <begin position="456"/>
        <end position="492"/>
    </location>
</feature>
<dbReference type="PANTHER" id="PTHR13430">
    <property type="match status" value="1"/>
</dbReference>
<dbReference type="GO" id="GO:0000423">
    <property type="term" value="P:mitophagy"/>
    <property type="evidence" value="ECO:0007669"/>
    <property type="project" value="TreeGrafter"/>
</dbReference>
<dbReference type="Gene3D" id="3.30.900.10">
    <property type="entry name" value="HORMA domain"/>
    <property type="match status" value="1"/>
</dbReference>
<dbReference type="InterPro" id="IPR036570">
    <property type="entry name" value="HORMA_dom_sf"/>
</dbReference>
<feature type="region of interest" description="Disordered" evidence="4">
    <location>
        <begin position="192"/>
        <end position="213"/>
    </location>
</feature>
<keyword evidence="2 3" id="KW-0072">Autophagy</keyword>
<dbReference type="Proteomes" id="UP000054248">
    <property type="component" value="Unassembled WGS sequence"/>
</dbReference>
<evidence type="ECO:0000256" key="3">
    <source>
        <dbReference type="RuleBase" id="RU361214"/>
    </source>
</evidence>
<dbReference type="Pfam" id="PF10033">
    <property type="entry name" value="ATG13"/>
    <property type="match status" value="1"/>
</dbReference>
<comment type="similarity">
    <text evidence="1 3">Belongs to the ATG13 family. Fungi subfamily.</text>
</comment>
<dbReference type="EMBL" id="KN823132">
    <property type="protein sequence ID" value="KIO21636.1"/>
    <property type="molecule type" value="Genomic_DNA"/>
</dbReference>
<dbReference type="HOGENOM" id="CLU_330149_0_0_1"/>
<reference evidence="6 7" key="1">
    <citation type="submission" date="2014-04" db="EMBL/GenBank/DDBJ databases">
        <authorList>
            <consortium name="DOE Joint Genome Institute"/>
            <person name="Kuo A."/>
            <person name="Girlanda M."/>
            <person name="Perotto S."/>
            <person name="Kohler A."/>
            <person name="Nagy L.G."/>
            <person name="Floudas D."/>
            <person name="Copeland A."/>
            <person name="Barry K.W."/>
            <person name="Cichocki N."/>
            <person name="Veneault-Fourrey C."/>
            <person name="LaButti K."/>
            <person name="Lindquist E.A."/>
            <person name="Lipzen A."/>
            <person name="Lundell T."/>
            <person name="Morin E."/>
            <person name="Murat C."/>
            <person name="Sun H."/>
            <person name="Tunlid A."/>
            <person name="Henrissat B."/>
            <person name="Grigoriev I.V."/>
            <person name="Hibbett D.S."/>
            <person name="Martin F."/>
            <person name="Nordberg H.P."/>
            <person name="Cantor M.N."/>
            <person name="Hua S.X."/>
        </authorList>
    </citation>
    <scope>NUCLEOTIDE SEQUENCE [LARGE SCALE GENOMIC DNA]</scope>
    <source>
        <strain evidence="6 7">MUT 4182</strain>
    </source>
</reference>
<proteinExistence type="inferred from homology"/>
<evidence type="ECO:0000256" key="2">
    <source>
        <dbReference type="ARBA" id="ARBA00023006"/>
    </source>
</evidence>
<keyword evidence="7" id="KW-1185">Reference proteome</keyword>
<evidence type="ECO:0000256" key="1">
    <source>
        <dbReference type="ARBA" id="ARBA00005246"/>
    </source>
</evidence>
<dbReference type="GO" id="GO:1990316">
    <property type="term" value="C:Atg1/ULK1 kinase complex"/>
    <property type="evidence" value="ECO:0007669"/>
    <property type="project" value="InterPro"/>
</dbReference>
<accession>A0A0C3QA33</accession>
<evidence type="ECO:0000259" key="5">
    <source>
        <dbReference type="Pfam" id="PF10033"/>
    </source>
</evidence>
<dbReference type="GO" id="GO:0005829">
    <property type="term" value="C:cytosol"/>
    <property type="evidence" value="ECO:0007669"/>
    <property type="project" value="TreeGrafter"/>
</dbReference>
<dbReference type="GO" id="GO:0034727">
    <property type="term" value="P:piecemeal microautophagy of the nucleus"/>
    <property type="evidence" value="ECO:0007669"/>
    <property type="project" value="TreeGrafter"/>
</dbReference>
<dbReference type="GO" id="GO:0000407">
    <property type="term" value="C:phagophore assembly site"/>
    <property type="evidence" value="ECO:0007669"/>
    <property type="project" value="TreeGrafter"/>
</dbReference>
<feature type="compositionally biased region" description="Polar residues" evidence="4">
    <location>
        <begin position="461"/>
        <end position="477"/>
    </location>
</feature>
<dbReference type="AlphaFoldDB" id="A0A0C3QA33"/>
<evidence type="ECO:0000313" key="7">
    <source>
        <dbReference type="Proteomes" id="UP000054248"/>
    </source>
</evidence>
<feature type="compositionally biased region" description="Low complexity" evidence="4">
    <location>
        <begin position="196"/>
        <end position="213"/>
    </location>
</feature>
<reference evidence="7" key="2">
    <citation type="submission" date="2015-01" db="EMBL/GenBank/DDBJ databases">
        <title>Evolutionary Origins and Diversification of the Mycorrhizal Mutualists.</title>
        <authorList>
            <consortium name="DOE Joint Genome Institute"/>
            <consortium name="Mycorrhizal Genomics Consortium"/>
            <person name="Kohler A."/>
            <person name="Kuo A."/>
            <person name="Nagy L.G."/>
            <person name="Floudas D."/>
            <person name="Copeland A."/>
            <person name="Barry K.W."/>
            <person name="Cichocki N."/>
            <person name="Veneault-Fourrey C."/>
            <person name="LaButti K."/>
            <person name="Lindquist E.A."/>
            <person name="Lipzen A."/>
            <person name="Lundell T."/>
            <person name="Morin E."/>
            <person name="Murat C."/>
            <person name="Riley R."/>
            <person name="Ohm R."/>
            <person name="Sun H."/>
            <person name="Tunlid A."/>
            <person name="Henrissat B."/>
            <person name="Grigoriev I.V."/>
            <person name="Hibbett D.S."/>
            <person name="Martin F."/>
        </authorList>
    </citation>
    <scope>NUCLEOTIDE SEQUENCE [LARGE SCALE GENOMIC DNA]</scope>
    <source>
        <strain evidence="7">MUT 4182</strain>
    </source>
</reference>
<dbReference type="STRING" id="1051891.A0A0C3QA33"/>
<feature type="region of interest" description="Disordered" evidence="4">
    <location>
        <begin position="47"/>
        <end position="92"/>
    </location>
</feature>
<dbReference type="GO" id="GO:0034497">
    <property type="term" value="P:protein localization to phagophore assembly site"/>
    <property type="evidence" value="ECO:0007669"/>
    <property type="project" value="TreeGrafter"/>
</dbReference>
<feature type="region of interest" description="Disordered" evidence="4">
    <location>
        <begin position="1"/>
        <end position="20"/>
    </location>
</feature>
<protein>
    <recommendedName>
        <fullName evidence="3">Autophagy-related protein 13</fullName>
    </recommendedName>
</protein>
<feature type="region of interest" description="Disordered" evidence="4">
    <location>
        <begin position="370"/>
        <end position="417"/>
    </location>
</feature>
<sequence length="869" mass="95109">MYPSSSQNLPAQSQKPSSNVKADQILWRFLRKFVSLVADARIISEADHDPQDSPTLLSSDREEAASVPTQSVNAAGTPAPPPSERILTSSKEKPARLEVDRWFSLENSAVETFKPALDIFKHISTTFPITPVETAIEPPPLIVQVLLSLPQSLPDNQVLILNYGEHQIRIENTPRYILLESWRVDITRRVPESHDAPSSTSASPSVSASDSSSFESLNLPATYKQCISLFRSLYTLLRILPAWRLHHQFREMQAGSEGGITLEMRVGVPTTSSSATSSIMDLAPTIDGSAIVDFDHALSEQHPSANGVQSMAFPSVPSPLGDLNLSLKYRVETNFTLKSSDLVLTSVEIGHFSQSRALALLDPYSNRPITDTHTSPFSPTETLPSFPNPNPNYARSSNPGVDGAAPPPRRKEGEKDPFGAKIDDFIASMSTTEADLPVEPSPGGILPTSELSNDLLAFPGATSTDTTDPNSYLQSTALPPLAGPRSMSPRSLARSLHTDTLGPYWPPWDIPFNGGKSSCEPSISFVQKVAASEGKVEDPKWVATFAPGRLEGEALQWYEELDGGTRKRWELRKPALSGMFSGSILDSQVEQTGSVGWGSSIFDPVAPLLPSPSLGEWGSHRPSSTALYGPSATSPLPPHGRLFDEQRNGPLNNGSWSGILVPQQIDLFQELASIESNWTPITKDIIDLILAIGRTIPKAIRNKHQLYRLLIRSRDLCDHLHHMLHAEGGSSVDIDIFKQCWEMVDCLERALLDLADIVSEEMVPFGESVLETWNNSCARLGRLYHELTAPPFNTCELSGSVYAEQDRYFDDCSWSSLILVAGIEVPIQSVYPSEQDIPIEAHNAIDGLNYLVNEMKLDGDIVGGSRPHH</sequence>
<dbReference type="PANTHER" id="PTHR13430:SF4">
    <property type="entry name" value="AUTOPHAGY-RELATED PROTEIN 13"/>
    <property type="match status" value="1"/>
</dbReference>
<feature type="compositionally biased region" description="Polar residues" evidence="4">
    <location>
        <begin position="370"/>
        <end position="399"/>
    </location>
</feature>
<organism evidence="6 7">
    <name type="scientific">Tulasnella calospora MUT 4182</name>
    <dbReference type="NCBI Taxonomy" id="1051891"/>
    <lineage>
        <taxon>Eukaryota</taxon>
        <taxon>Fungi</taxon>
        <taxon>Dikarya</taxon>
        <taxon>Basidiomycota</taxon>
        <taxon>Agaricomycotina</taxon>
        <taxon>Agaricomycetes</taxon>
        <taxon>Cantharellales</taxon>
        <taxon>Tulasnellaceae</taxon>
        <taxon>Tulasnella</taxon>
    </lineage>
</organism>
<evidence type="ECO:0000313" key="6">
    <source>
        <dbReference type="EMBL" id="KIO21636.1"/>
    </source>
</evidence>
<dbReference type="InterPro" id="IPR040182">
    <property type="entry name" value="ATG13"/>
</dbReference>
<dbReference type="InterPro" id="IPR018731">
    <property type="entry name" value="Atg13_N"/>
</dbReference>
<evidence type="ECO:0000256" key="4">
    <source>
        <dbReference type="SAM" id="MobiDB-lite"/>
    </source>
</evidence>
<name>A0A0C3QA33_9AGAM</name>